<keyword evidence="3" id="KW-0687">Ribonucleoprotein</keyword>
<evidence type="ECO:0000313" key="5">
    <source>
        <dbReference type="Proteomes" id="UP001383192"/>
    </source>
</evidence>
<comment type="similarity">
    <text evidence="1">Belongs to the universal ribosomal protein uS17 family.</text>
</comment>
<evidence type="ECO:0000256" key="2">
    <source>
        <dbReference type="ARBA" id="ARBA00022980"/>
    </source>
</evidence>
<dbReference type="PANTHER" id="PTHR10744">
    <property type="entry name" value="40S RIBOSOMAL PROTEIN S11 FAMILY MEMBER"/>
    <property type="match status" value="1"/>
</dbReference>
<gene>
    <name evidence="4" type="ORF">VNI00_001696</name>
</gene>
<organism evidence="4 5">
    <name type="scientific">Paramarasmius palmivorus</name>
    <dbReference type="NCBI Taxonomy" id="297713"/>
    <lineage>
        <taxon>Eukaryota</taxon>
        <taxon>Fungi</taxon>
        <taxon>Dikarya</taxon>
        <taxon>Basidiomycota</taxon>
        <taxon>Agaricomycotina</taxon>
        <taxon>Agaricomycetes</taxon>
        <taxon>Agaricomycetidae</taxon>
        <taxon>Agaricales</taxon>
        <taxon>Marasmiineae</taxon>
        <taxon>Marasmiaceae</taxon>
        <taxon>Paramarasmius</taxon>
    </lineage>
</organism>
<sequence>MPPMAFQGLVTKVGFMNKTATVTVSRWAIHKVTGKRIERTKKYLTHDPENKLRKDDVVIIRNCPPVSARKRFKVERIVKSPETERGLLRAQRAAEAAQAAGHSPILEALASSDATKSQGAARL</sequence>
<keyword evidence="5" id="KW-1185">Reference proteome</keyword>
<dbReference type="GO" id="GO:1990904">
    <property type="term" value="C:ribonucleoprotein complex"/>
    <property type="evidence" value="ECO:0007669"/>
    <property type="project" value="UniProtKB-KW"/>
</dbReference>
<dbReference type="InterPro" id="IPR012340">
    <property type="entry name" value="NA-bd_OB-fold"/>
</dbReference>
<comment type="caution">
    <text evidence="4">The sequence shown here is derived from an EMBL/GenBank/DDBJ whole genome shotgun (WGS) entry which is preliminary data.</text>
</comment>
<evidence type="ECO:0000313" key="4">
    <source>
        <dbReference type="EMBL" id="KAK7059072.1"/>
    </source>
</evidence>
<dbReference type="Pfam" id="PF00366">
    <property type="entry name" value="Ribosomal_S17"/>
    <property type="match status" value="1"/>
</dbReference>
<dbReference type="GO" id="GO:0003735">
    <property type="term" value="F:structural constituent of ribosome"/>
    <property type="evidence" value="ECO:0007669"/>
    <property type="project" value="InterPro"/>
</dbReference>
<dbReference type="Proteomes" id="UP001383192">
    <property type="component" value="Unassembled WGS sequence"/>
</dbReference>
<dbReference type="GO" id="GO:0005840">
    <property type="term" value="C:ribosome"/>
    <property type="evidence" value="ECO:0007669"/>
    <property type="project" value="UniProtKB-KW"/>
</dbReference>
<name>A0AAW0E2M8_9AGAR</name>
<dbReference type="Gene3D" id="2.40.50.140">
    <property type="entry name" value="Nucleic acid-binding proteins"/>
    <property type="match status" value="1"/>
</dbReference>
<dbReference type="EMBL" id="JAYKXP010000004">
    <property type="protein sequence ID" value="KAK7059072.1"/>
    <property type="molecule type" value="Genomic_DNA"/>
</dbReference>
<dbReference type="CDD" id="cd00364">
    <property type="entry name" value="Ribosomal_uS17"/>
    <property type="match status" value="1"/>
</dbReference>
<dbReference type="SUPFAM" id="SSF50249">
    <property type="entry name" value="Nucleic acid-binding proteins"/>
    <property type="match status" value="1"/>
</dbReference>
<dbReference type="InterPro" id="IPR000266">
    <property type="entry name" value="Ribosomal_uS17"/>
</dbReference>
<dbReference type="GO" id="GO:0006412">
    <property type="term" value="P:translation"/>
    <property type="evidence" value="ECO:0007669"/>
    <property type="project" value="InterPro"/>
</dbReference>
<dbReference type="AlphaFoldDB" id="A0AAW0E2M8"/>
<accession>A0AAW0E2M8</accession>
<evidence type="ECO:0000256" key="3">
    <source>
        <dbReference type="ARBA" id="ARBA00023274"/>
    </source>
</evidence>
<protein>
    <recommendedName>
        <fullName evidence="6">Nucleic acid-binding protein</fullName>
    </recommendedName>
</protein>
<proteinExistence type="inferred from homology"/>
<evidence type="ECO:0000256" key="1">
    <source>
        <dbReference type="ARBA" id="ARBA00010254"/>
    </source>
</evidence>
<keyword evidence="2" id="KW-0689">Ribosomal protein</keyword>
<reference evidence="4 5" key="1">
    <citation type="submission" date="2024-01" db="EMBL/GenBank/DDBJ databases">
        <title>A draft genome for a cacao thread blight-causing isolate of Paramarasmius palmivorus.</title>
        <authorList>
            <person name="Baruah I.K."/>
            <person name="Bukari Y."/>
            <person name="Amoako-Attah I."/>
            <person name="Meinhardt L.W."/>
            <person name="Bailey B.A."/>
            <person name="Cohen S.P."/>
        </authorList>
    </citation>
    <scope>NUCLEOTIDE SEQUENCE [LARGE SCALE GENOMIC DNA]</scope>
    <source>
        <strain evidence="4 5">GH-12</strain>
    </source>
</reference>
<dbReference type="GO" id="GO:0005739">
    <property type="term" value="C:mitochondrion"/>
    <property type="evidence" value="ECO:0007669"/>
    <property type="project" value="TreeGrafter"/>
</dbReference>
<evidence type="ECO:0008006" key="6">
    <source>
        <dbReference type="Google" id="ProtNLM"/>
    </source>
</evidence>
<dbReference type="PANTHER" id="PTHR10744:SF1">
    <property type="entry name" value="SMALL RIBOSOMAL SUBUNIT PROTEIN US17M"/>
    <property type="match status" value="1"/>
</dbReference>